<dbReference type="Pfam" id="PF03466">
    <property type="entry name" value="LysR_substrate"/>
    <property type="match status" value="1"/>
</dbReference>
<dbReference type="Pfam" id="PF00126">
    <property type="entry name" value="HTH_1"/>
    <property type="match status" value="1"/>
</dbReference>
<dbReference type="InterPro" id="IPR000847">
    <property type="entry name" value="LysR_HTH_N"/>
</dbReference>
<evidence type="ECO:0000313" key="7">
    <source>
        <dbReference type="Proteomes" id="UP001500665"/>
    </source>
</evidence>
<evidence type="ECO:0000256" key="4">
    <source>
        <dbReference type="ARBA" id="ARBA00023163"/>
    </source>
</evidence>
<keyword evidence="3" id="KW-0238">DNA-binding</keyword>
<comment type="caution">
    <text evidence="6">The sequence shown here is derived from an EMBL/GenBank/DDBJ whole genome shotgun (WGS) entry which is preliminary data.</text>
</comment>
<dbReference type="Gene3D" id="1.10.10.10">
    <property type="entry name" value="Winged helix-like DNA-binding domain superfamily/Winged helix DNA-binding domain"/>
    <property type="match status" value="1"/>
</dbReference>
<dbReference type="RefSeq" id="WP_344243358.1">
    <property type="nucleotide sequence ID" value="NZ_BAAAHH010000023.1"/>
</dbReference>
<evidence type="ECO:0000259" key="5">
    <source>
        <dbReference type="PROSITE" id="PS50931"/>
    </source>
</evidence>
<name>A0ABP4C5I3_9ACTN</name>
<dbReference type="PROSITE" id="PS50931">
    <property type="entry name" value="HTH_LYSR"/>
    <property type="match status" value="1"/>
</dbReference>
<dbReference type="InterPro" id="IPR036390">
    <property type="entry name" value="WH_DNA-bd_sf"/>
</dbReference>
<evidence type="ECO:0000256" key="2">
    <source>
        <dbReference type="ARBA" id="ARBA00023015"/>
    </source>
</evidence>
<dbReference type="CDD" id="cd05466">
    <property type="entry name" value="PBP2_LTTR_substrate"/>
    <property type="match status" value="1"/>
</dbReference>
<dbReference type="Gene3D" id="3.40.190.290">
    <property type="match status" value="1"/>
</dbReference>
<dbReference type="InterPro" id="IPR005119">
    <property type="entry name" value="LysR_subst-bd"/>
</dbReference>
<protein>
    <submittedName>
        <fullName evidence="6">LysR family transcriptional regulator</fullName>
    </submittedName>
</protein>
<organism evidence="6 7">
    <name type="scientific">Actinocorallia libanotica</name>
    <dbReference type="NCBI Taxonomy" id="46162"/>
    <lineage>
        <taxon>Bacteria</taxon>
        <taxon>Bacillati</taxon>
        <taxon>Actinomycetota</taxon>
        <taxon>Actinomycetes</taxon>
        <taxon>Streptosporangiales</taxon>
        <taxon>Thermomonosporaceae</taxon>
        <taxon>Actinocorallia</taxon>
    </lineage>
</organism>
<dbReference type="InterPro" id="IPR036388">
    <property type="entry name" value="WH-like_DNA-bd_sf"/>
</dbReference>
<dbReference type="PANTHER" id="PTHR30346">
    <property type="entry name" value="TRANSCRIPTIONAL DUAL REGULATOR HCAR-RELATED"/>
    <property type="match status" value="1"/>
</dbReference>
<evidence type="ECO:0000256" key="3">
    <source>
        <dbReference type="ARBA" id="ARBA00023125"/>
    </source>
</evidence>
<keyword evidence="4" id="KW-0804">Transcription</keyword>
<sequence length="296" mass="30793">MSFRQMVYLVTVVEEGSFTAAAQRLGVSQPTLSHQIRALEREVGVPLLERAPGRVLPTPMGREYLPHAEAALRGARLARRAAAGERGPLLLRLGTMYSIALGIVPPALRAWLAAEPGAEVEVAEFASNTALEDHVASGAADLGVGPTPARWAGPVHALGEEELLLVLPEGDPLAADGCRVLDLRAAADRPWVLYDERNALAPLAAQAFAQAGFTPRAAVRTRHTATALQLAAAGLGPALIPESVLEPGLPVAVLRPDPPVHRTLAAYLAGDPSPAAAGFLAVLLGGALQLPGSPRS</sequence>
<reference evidence="7" key="1">
    <citation type="journal article" date="2019" name="Int. J. Syst. Evol. Microbiol.">
        <title>The Global Catalogue of Microorganisms (GCM) 10K type strain sequencing project: providing services to taxonomists for standard genome sequencing and annotation.</title>
        <authorList>
            <consortium name="The Broad Institute Genomics Platform"/>
            <consortium name="The Broad Institute Genome Sequencing Center for Infectious Disease"/>
            <person name="Wu L."/>
            <person name="Ma J."/>
        </authorList>
    </citation>
    <scope>NUCLEOTIDE SEQUENCE [LARGE SCALE GENOMIC DNA]</scope>
    <source>
        <strain evidence="7">JCM 10696</strain>
    </source>
</reference>
<dbReference type="SUPFAM" id="SSF53850">
    <property type="entry name" value="Periplasmic binding protein-like II"/>
    <property type="match status" value="1"/>
</dbReference>
<feature type="domain" description="HTH lysR-type" evidence="5">
    <location>
        <begin position="1"/>
        <end position="58"/>
    </location>
</feature>
<dbReference type="PANTHER" id="PTHR30346:SF28">
    <property type="entry name" value="HTH-TYPE TRANSCRIPTIONAL REGULATOR CYNR"/>
    <property type="match status" value="1"/>
</dbReference>
<evidence type="ECO:0000256" key="1">
    <source>
        <dbReference type="ARBA" id="ARBA00009437"/>
    </source>
</evidence>
<dbReference type="Proteomes" id="UP001500665">
    <property type="component" value="Unassembled WGS sequence"/>
</dbReference>
<dbReference type="EMBL" id="BAAAHH010000023">
    <property type="protein sequence ID" value="GAA0959680.1"/>
    <property type="molecule type" value="Genomic_DNA"/>
</dbReference>
<keyword evidence="7" id="KW-1185">Reference proteome</keyword>
<gene>
    <name evidence="6" type="ORF">GCM10009550_49780</name>
</gene>
<dbReference type="SUPFAM" id="SSF46785">
    <property type="entry name" value="Winged helix' DNA-binding domain"/>
    <property type="match status" value="1"/>
</dbReference>
<accession>A0ABP4C5I3</accession>
<proteinExistence type="inferred from homology"/>
<evidence type="ECO:0000313" key="6">
    <source>
        <dbReference type="EMBL" id="GAA0959680.1"/>
    </source>
</evidence>
<keyword evidence="2" id="KW-0805">Transcription regulation</keyword>
<dbReference type="PRINTS" id="PR00039">
    <property type="entry name" value="HTHLYSR"/>
</dbReference>
<comment type="similarity">
    <text evidence="1">Belongs to the LysR transcriptional regulatory family.</text>
</comment>